<evidence type="ECO:0000313" key="2">
    <source>
        <dbReference type="EMBL" id="GBN37691.1"/>
    </source>
</evidence>
<proteinExistence type="predicted"/>
<feature type="compositionally biased region" description="Basic and acidic residues" evidence="1">
    <location>
        <begin position="19"/>
        <end position="30"/>
    </location>
</feature>
<keyword evidence="3" id="KW-1185">Reference proteome</keyword>
<gene>
    <name evidence="2" type="ORF">AVEN_37786_1</name>
</gene>
<reference evidence="2 3" key="1">
    <citation type="journal article" date="2019" name="Sci. Rep.">
        <title>Orb-weaving spider Araneus ventricosus genome elucidates the spidroin gene catalogue.</title>
        <authorList>
            <person name="Kono N."/>
            <person name="Nakamura H."/>
            <person name="Ohtoshi R."/>
            <person name="Moran D.A.P."/>
            <person name="Shinohara A."/>
            <person name="Yoshida Y."/>
            <person name="Fujiwara M."/>
            <person name="Mori M."/>
            <person name="Tomita M."/>
            <person name="Arakawa K."/>
        </authorList>
    </citation>
    <scope>NUCLEOTIDE SEQUENCE [LARGE SCALE GENOMIC DNA]</scope>
</reference>
<protein>
    <submittedName>
        <fullName evidence="2">Uncharacterized protein</fullName>
    </submittedName>
</protein>
<dbReference type="AlphaFoldDB" id="A0A4Y2NEF1"/>
<accession>A0A4Y2NEF1</accession>
<organism evidence="2 3">
    <name type="scientific">Araneus ventricosus</name>
    <name type="common">Orbweaver spider</name>
    <name type="synonym">Epeira ventricosa</name>
    <dbReference type="NCBI Taxonomy" id="182803"/>
    <lineage>
        <taxon>Eukaryota</taxon>
        <taxon>Metazoa</taxon>
        <taxon>Ecdysozoa</taxon>
        <taxon>Arthropoda</taxon>
        <taxon>Chelicerata</taxon>
        <taxon>Arachnida</taxon>
        <taxon>Araneae</taxon>
        <taxon>Araneomorphae</taxon>
        <taxon>Entelegynae</taxon>
        <taxon>Araneoidea</taxon>
        <taxon>Araneidae</taxon>
        <taxon>Araneus</taxon>
    </lineage>
</organism>
<dbReference type="Proteomes" id="UP000499080">
    <property type="component" value="Unassembled WGS sequence"/>
</dbReference>
<evidence type="ECO:0000256" key="1">
    <source>
        <dbReference type="SAM" id="MobiDB-lite"/>
    </source>
</evidence>
<name>A0A4Y2NEF1_ARAVE</name>
<evidence type="ECO:0000313" key="3">
    <source>
        <dbReference type="Proteomes" id="UP000499080"/>
    </source>
</evidence>
<sequence length="122" mass="13949">MKKKRSHRLSNYGTTVMGQERKTEEQRNSRLSDMAQHGQEKEPKKQKNKRNRRLAVMAQPLGLAVCPAEDQYTDTHTFFFIISRDGLSEPKTVAITFCLAPLPVDGAARTFANQKQDRDRVT</sequence>
<dbReference type="OrthoDB" id="10057854at2759"/>
<comment type="caution">
    <text evidence="2">The sequence shown here is derived from an EMBL/GenBank/DDBJ whole genome shotgun (WGS) entry which is preliminary data.</text>
</comment>
<dbReference type="EMBL" id="BGPR01009055">
    <property type="protein sequence ID" value="GBN37691.1"/>
    <property type="molecule type" value="Genomic_DNA"/>
</dbReference>
<feature type="region of interest" description="Disordered" evidence="1">
    <location>
        <begin position="1"/>
        <end position="53"/>
    </location>
</feature>